<dbReference type="InterPro" id="IPR036390">
    <property type="entry name" value="WH_DNA-bd_sf"/>
</dbReference>
<keyword evidence="2" id="KW-0805">Transcription regulation</keyword>
<dbReference type="InterPro" id="IPR050950">
    <property type="entry name" value="HTH-type_LysR_regulators"/>
</dbReference>
<dbReference type="InterPro" id="IPR005119">
    <property type="entry name" value="LysR_subst-bd"/>
</dbReference>
<dbReference type="PRINTS" id="PR00039">
    <property type="entry name" value="HTHLYSR"/>
</dbReference>
<dbReference type="STRING" id="1120955.SAMN03080610_01193"/>
<dbReference type="GO" id="GO:0003700">
    <property type="term" value="F:DNA-binding transcription factor activity"/>
    <property type="evidence" value="ECO:0007669"/>
    <property type="project" value="InterPro"/>
</dbReference>
<evidence type="ECO:0000256" key="4">
    <source>
        <dbReference type="ARBA" id="ARBA00023163"/>
    </source>
</evidence>
<dbReference type="Pfam" id="PF00126">
    <property type="entry name" value="HTH_1"/>
    <property type="match status" value="1"/>
</dbReference>
<sequence length="327" mass="36197">MARVSPVRTPNVRQIRAFLAVAKHLRFTRAAEDLNISQPALTVQINQLEEVLSIKLFDRNKRQVSLTPAGRNLLPMFERIVTDLEDVVIASTDLAYARRGAVRVAALPSVSASLLPKALVSFRRTHPNISVRIRDVVADDIINLVKAEQVDFGIGIRLTPDRDIKVENFITDHICAFFRRGHPIEDAPPILTIKDCAPYPLILTSRTSSVRVLFERALAREGVEVHIAGDVNYMSTALGMVRAGYGIGILPTSAVDSGHTMGLGFKRIDAPWLNRRVGIIRKSGRYLSPVVEHFIQAVQDTAGNLPSANFRSVRRSEPITSVERKAS</sequence>
<evidence type="ECO:0000256" key="1">
    <source>
        <dbReference type="ARBA" id="ARBA00009437"/>
    </source>
</evidence>
<evidence type="ECO:0000313" key="7">
    <source>
        <dbReference type="Proteomes" id="UP000199347"/>
    </source>
</evidence>
<name>A0A1G5MXW3_AFIMA</name>
<organism evidence="6 7">
    <name type="scientific">Afifella marina DSM 2698</name>
    <dbReference type="NCBI Taxonomy" id="1120955"/>
    <lineage>
        <taxon>Bacteria</taxon>
        <taxon>Pseudomonadati</taxon>
        <taxon>Pseudomonadota</taxon>
        <taxon>Alphaproteobacteria</taxon>
        <taxon>Hyphomicrobiales</taxon>
        <taxon>Afifellaceae</taxon>
        <taxon>Afifella</taxon>
    </lineage>
</organism>
<dbReference type="EMBL" id="FMVW01000002">
    <property type="protein sequence ID" value="SCZ30015.1"/>
    <property type="molecule type" value="Genomic_DNA"/>
</dbReference>
<dbReference type="Gene3D" id="3.40.190.290">
    <property type="match status" value="1"/>
</dbReference>
<dbReference type="GO" id="GO:0005829">
    <property type="term" value="C:cytosol"/>
    <property type="evidence" value="ECO:0007669"/>
    <property type="project" value="TreeGrafter"/>
</dbReference>
<evidence type="ECO:0000256" key="3">
    <source>
        <dbReference type="ARBA" id="ARBA00023125"/>
    </source>
</evidence>
<dbReference type="Proteomes" id="UP000199347">
    <property type="component" value="Unassembled WGS sequence"/>
</dbReference>
<dbReference type="AlphaFoldDB" id="A0A1G5MXW3"/>
<evidence type="ECO:0000259" key="5">
    <source>
        <dbReference type="PROSITE" id="PS50931"/>
    </source>
</evidence>
<dbReference type="OrthoDB" id="8437302at2"/>
<dbReference type="GO" id="GO:0003677">
    <property type="term" value="F:DNA binding"/>
    <property type="evidence" value="ECO:0007669"/>
    <property type="project" value="UniProtKB-KW"/>
</dbReference>
<proteinExistence type="inferred from homology"/>
<keyword evidence="4" id="KW-0804">Transcription</keyword>
<dbReference type="RefSeq" id="WP_092810561.1">
    <property type="nucleotide sequence ID" value="NZ_FMVW01000002.1"/>
</dbReference>
<reference evidence="7" key="1">
    <citation type="submission" date="2016-10" db="EMBL/GenBank/DDBJ databases">
        <authorList>
            <person name="Varghese N."/>
            <person name="Submissions S."/>
        </authorList>
    </citation>
    <scope>NUCLEOTIDE SEQUENCE [LARGE SCALE GENOMIC DNA]</scope>
    <source>
        <strain evidence="7">DSM 2698</strain>
    </source>
</reference>
<feature type="domain" description="HTH lysR-type" evidence="5">
    <location>
        <begin position="10"/>
        <end position="67"/>
    </location>
</feature>
<protein>
    <submittedName>
        <fullName evidence="6">Transcriptional regulator, LysR family</fullName>
    </submittedName>
</protein>
<dbReference type="SUPFAM" id="SSF53850">
    <property type="entry name" value="Periplasmic binding protein-like II"/>
    <property type="match status" value="1"/>
</dbReference>
<dbReference type="Gene3D" id="1.10.10.10">
    <property type="entry name" value="Winged helix-like DNA-binding domain superfamily/Winged helix DNA-binding domain"/>
    <property type="match status" value="1"/>
</dbReference>
<dbReference type="PANTHER" id="PTHR30419:SF8">
    <property type="entry name" value="NITROGEN ASSIMILATION TRANSCRIPTIONAL ACTIVATOR-RELATED"/>
    <property type="match status" value="1"/>
</dbReference>
<dbReference type="FunFam" id="1.10.10.10:FF:000001">
    <property type="entry name" value="LysR family transcriptional regulator"/>
    <property type="match status" value="1"/>
</dbReference>
<dbReference type="InterPro" id="IPR000847">
    <property type="entry name" value="LysR_HTH_N"/>
</dbReference>
<comment type="similarity">
    <text evidence="1">Belongs to the LysR transcriptional regulatory family.</text>
</comment>
<dbReference type="InterPro" id="IPR036388">
    <property type="entry name" value="WH-like_DNA-bd_sf"/>
</dbReference>
<evidence type="ECO:0000313" key="6">
    <source>
        <dbReference type="EMBL" id="SCZ30015.1"/>
    </source>
</evidence>
<evidence type="ECO:0000256" key="2">
    <source>
        <dbReference type="ARBA" id="ARBA00023015"/>
    </source>
</evidence>
<keyword evidence="3" id="KW-0238">DNA-binding</keyword>
<dbReference type="CDD" id="cd08440">
    <property type="entry name" value="PBP2_LTTR_like_4"/>
    <property type="match status" value="1"/>
</dbReference>
<dbReference type="PROSITE" id="PS50931">
    <property type="entry name" value="HTH_LYSR"/>
    <property type="match status" value="1"/>
</dbReference>
<gene>
    <name evidence="6" type="ORF">SAMN03080610_01193</name>
</gene>
<dbReference type="PANTHER" id="PTHR30419">
    <property type="entry name" value="HTH-TYPE TRANSCRIPTIONAL REGULATOR YBHD"/>
    <property type="match status" value="1"/>
</dbReference>
<accession>A0A1G5MXW3</accession>
<dbReference type="SUPFAM" id="SSF46785">
    <property type="entry name" value="Winged helix' DNA-binding domain"/>
    <property type="match status" value="1"/>
</dbReference>
<dbReference type="Pfam" id="PF03466">
    <property type="entry name" value="LysR_substrate"/>
    <property type="match status" value="1"/>
</dbReference>
<keyword evidence="7" id="KW-1185">Reference proteome</keyword>